<dbReference type="GO" id="GO:0085020">
    <property type="term" value="P:protein K6-linked ubiquitination"/>
    <property type="evidence" value="ECO:0007669"/>
    <property type="project" value="TreeGrafter"/>
</dbReference>
<dbReference type="PROSITE" id="PS50297">
    <property type="entry name" value="ANK_REP_REGION"/>
    <property type="match status" value="4"/>
</dbReference>
<dbReference type="PROSITE" id="PS50088">
    <property type="entry name" value="ANK_REPEAT"/>
    <property type="match status" value="4"/>
</dbReference>
<dbReference type="InterPro" id="IPR002110">
    <property type="entry name" value="Ankyrin_rpt"/>
</dbReference>
<evidence type="ECO:0000256" key="3">
    <source>
        <dbReference type="PROSITE-ProRule" id="PRU00023"/>
    </source>
</evidence>
<feature type="repeat" description="ANK" evidence="3">
    <location>
        <begin position="251"/>
        <end position="283"/>
    </location>
</feature>
<organism evidence="4">
    <name type="scientific">Riptortus pedestris</name>
    <name type="common">Bean bug</name>
    <dbReference type="NCBI Taxonomy" id="329032"/>
    <lineage>
        <taxon>Eukaryota</taxon>
        <taxon>Metazoa</taxon>
        <taxon>Ecdysozoa</taxon>
        <taxon>Arthropoda</taxon>
        <taxon>Hexapoda</taxon>
        <taxon>Insecta</taxon>
        <taxon>Pterygota</taxon>
        <taxon>Neoptera</taxon>
        <taxon>Paraneoptera</taxon>
        <taxon>Hemiptera</taxon>
        <taxon>Heteroptera</taxon>
        <taxon>Panheteroptera</taxon>
        <taxon>Pentatomomorpha</taxon>
        <taxon>Coreoidea</taxon>
        <taxon>Alydidae</taxon>
        <taxon>Riptortus</taxon>
    </lineage>
</organism>
<feature type="repeat" description="ANK" evidence="3">
    <location>
        <begin position="218"/>
        <end position="250"/>
    </location>
</feature>
<name>R4WR86_RIPPE</name>
<dbReference type="EMBL" id="AK418216">
    <property type="protein sequence ID" value="BAN21431.1"/>
    <property type="molecule type" value="mRNA"/>
</dbReference>
<dbReference type="Pfam" id="PF12796">
    <property type="entry name" value="Ank_2"/>
    <property type="match status" value="2"/>
</dbReference>
<dbReference type="GO" id="GO:0031436">
    <property type="term" value="C:BRCA1-BARD1 complex"/>
    <property type="evidence" value="ECO:0007669"/>
    <property type="project" value="TreeGrafter"/>
</dbReference>
<feature type="repeat" description="ANK" evidence="3">
    <location>
        <begin position="92"/>
        <end position="124"/>
    </location>
</feature>
<keyword evidence="1" id="KW-0677">Repeat</keyword>
<dbReference type="Gene3D" id="1.25.40.20">
    <property type="entry name" value="Ankyrin repeat-containing domain"/>
    <property type="match status" value="3"/>
</dbReference>
<dbReference type="SUPFAM" id="SSF48403">
    <property type="entry name" value="Ankyrin repeat"/>
    <property type="match status" value="1"/>
</dbReference>
<feature type="repeat" description="ANK" evidence="3">
    <location>
        <begin position="157"/>
        <end position="182"/>
    </location>
</feature>
<dbReference type="InterPro" id="IPR036770">
    <property type="entry name" value="Ankyrin_rpt-contain_sf"/>
</dbReference>
<dbReference type="GO" id="GO:0004842">
    <property type="term" value="F:ubiquitin-protein transferase activity"/>
    <property type="evidence" value="ECO:0007669"/>
    <property type="project" value="TreeGrafter"/>
</dbReference>
<sequence>MSIEISGNNQRPIFFCYHCQRDWDSFISTKACIKRCFGSKNITAAPSHMESTCIKRIKREFLPRIRLSLISISEFRSYNLLGGPVKMKQTAREKSSLDVAATTHDCSAIQLLLECGADINERNHRGETALHIAARSNCPILVKKMSELVDINCKSYTSKTPLYIAISNGFTSLVDLLLKRGAICTNDEFRAAVKRDDIEILNVLRGNNALDLNTKDDALETPLHWAAADGKEASLSWLLDCGLDINAQNKFGWTPLHFPAYDGNLNIAMILVSRGAEINRRTKVGFTPLSVSINLKHQSVSEFLELKGGDNSW</sequence>
<evidence type="ECO:0000313" key="4">
    <source>
        <dbReference type="EMBL" id="BAN21431.1"/>
    </source>
</evidence>
<dbReference type="PANTHER" id="PTHR24171">
    <property type="entry name" value="ANKYRIN REPEAT DOMAIN-CONTAINING PROTEIN 39-RELATED"/>
    <property type="match status" value="1"/>
</dbReference>
<evidence type="ECO:0000256" key="1">
    <source>
        <dbReference type="ARBA" id="ARBA00022737"/>
    </source>
</evidence>
<proteinExistence type="evidence at transcript level"/>
<reference evidence="4" key="1">
    <citation type="journal article" date="2013" name="PLoS ONE">
        <title>Gene expression in gut symbiotic organ of stinkbug affected by extracellular bacterial symbiont.</title>
        <authorList>
            <person name="Futahashi R."/>
            <person name="Tanaka K."/>
            <person name="Tanahashi M."/>
            <person name="Nikoh N."/>
            <person name="Kikuchi Y."/>
            <person name="Lee B.L."/>
            <person name="Fukatsu T."/>
        </authorList>
    </citation>
    <scope>NUCLEOTIDE SEQUENCE</scope>
    <source>
        <tissue evidence="4">Midgut</tissue>
    </source>
</reference>
<accession>R4WR86</accession>
<protein>
    <submittedName>
        <fullName evidence="4">Unkown protein</fullName>
    </submittedName>
</protein>
<evidence type="ECO:0000256" key="2">
    <source>
        <dbReference type="ARBA" id="ARBA00023043"/>
    </source>
</evidence>
<dbReference type="SMART" id="SM00248">
    <property type="entry name" value="ANK"/>
    <property type="match status" value="5"/>
</dbReference>
<dbReference type="PANTHER" id="PTHR24171:SF8">
    <property type="entry name" value="BRCA1-ASSOCIATED RING DOMAIN PROTEIN 1"/>
    <property type="match status" value="1"/>
</dbReference>
<dbReference type="GO" id="GO:0070531">
    <property type="term" value="C:BRCA1-A complex"/>
    <property type="evidence" value="ECO:0007669"/>
    <property type="project" value="TreeGrafter"/>
</dbReference>
<dbReference type="AlphaFoldDB" id="R4WR86"/>
<keyword evidence="2 3" id="KW-0040">ANK repeat</keyword>